<evidence type="ECO:0000313" key="10">
    <source>
        <dbReference type="EMBL" id="WFD03300.1"/>
    </source>
</evidence>
<dbReference type="GO" id="GO:0000049">
    <property type="term" value="F:tRNA binding"/>
    <property type="evidence" value="ECO:0007669"/>
    <property type="project" value="TreeGrafter"/>
</dbReference>
<keyword evidence="7" id="KW-0819">tRNA processing</keyword>
<evidence type="ECO:0000313" key="11">
    <source>
        <dbReference type="Proteomes" id="UP001214603"/>
    </source>
</evidence>
<dbReference type="Proteomes" id="UP001214603">
    <property type="component" value="Chromosome 3"/>
</dbReference>
<evidence type="ECO:0000256" key="8">
    <source>
        <dbReference type="ARBA" id="ARBA00023242"/>
    </source>
</evidence>
<dbReference type="GO" id="GO:0005829">
    <property type="term" value="C:cytosol"/>
    <property type="evidence" value="ECO:0007669"/>
    <property type="project" value="TreeGrafter"/>
</dbReference>
<keyword evidence="11" id="KW-1185">Reference proteome</keyword>
<dbReference type="InterPro" id="IPR019519">
    <property type="entry name" value="Elp5"/>
</dbReference>
<sequence>MVLRNETRGETSLVAGKTAPEVGEHKADPRFWSILHSVGGRGPLGVPGEESGWWNHSRVACLHALDAVAAPHGPELSLEQALGLQSDTSELYTTGVGFLELRAALSSGKHAEELAACAHDVQPDGRIRLRLLALDMDPGAQEAQAPAAPADPHASMVQQLPFNLGETQQQRERREQVSLPYTYQLHETPTPESAWRGSTGKSAIFFEPESEDDEDDDDPDDDLDV</sequence>
<protein>
    <recommendedName>
        <fullName evidence="5">Elongator complex protein 5</fullName>
    </recommendedName>
</protein>
<evidence type="ECO:0000256" key="1">
    <source>
        <dbReference type="ARBA" id="ARBA00004123"/>
    </source>
</evidence>
<keyword evidence="6" id="KW-0963">Cytoplasm</keyword>
<dbReference type="EMBL" id="CP119936">
    <property type="protein sequence ID" value="WFD03300.1"/>
    <property type="molecule type" value="Genomic_DNA"/>
</dbReference>
<feature type="compositionally biased region" description="Acidic residues" evidence="9">
    <location>
        <begin position="208"/>
        <end position="225"/>
    </location>
</feature>
<gene>
    <name evidence="10" type="ORF">MOBT1_001989</name>
</gene>
<dbReference type="GO" id="GO:0002098">
    <property type="term" value="P:tRNA wobble uridine modification"/>
    <property type="evidence" value="ECO:0007669"/>
    <property type="project" value="InterPro"/>
</dbReference>
<keyword evidence="8" id="KW-0539">Nucleus</keyword>
<comment type="similarity">
    <text evidence="4">Belongs to the ELP5 family.</text>
</comment>
<evidence type="ECO:0000256" key="5">
    <source>
        <dbReference type="ARBA" id="ARBA00020264"/>
    </source>
</evidence>
<comment type="subcellular location">
    <subcellularLocation>
        <location evidence="2">Cytoplasm</location>
    </subcellularLocation>
    <subcellularLocation>
        <location evidence="1">Nucleus</location>
    </subcellularLocation>
</comment>
<proteinExistence type="inferred from homology"/>
<dbReference type="GO" id="GO:0005634">
    <property type="term" value="C:nucleus"/>
    <property type="evidence" value="ECO:0007669"/>
    <property type="project" value="UniProtKB-SubCell"/>
</dbReference>
<organism evidence="10 11">
    <name type="scientific">Malassezia obtusa</name>
    <dbReference type="NCBI Taxonomy" id="76774"/>
    <lineage>
        <taxon>Eukaryota</taxon>
        <taxon>Fungi</taxon>
        <taxon>Dikarya</taxon>
        <taxon>Basidiomycota</taxon>
        <taxon>Ustilaginomycotina</taxon>
        <taxon>Malasseziomycetes</taxon>
        <taxon>Malasseziales</taxon>
        <taxon>Malasseziaceae</taxon>
        <taxon>Malassezia</taxon>
    </lineage>
</organism>
<dbReference type="AlphaFoldDB" id="A0AAF0E153"/>
<dbReference type="PANTHER" id="PTHR15641">
    <property type="entry name" value="ELONGATOR COMPLEX PROTEIN 5"/>
    <property type="match status" value="1"/>
</dbReference>
<feature type="compositionally biased region" description="Polar residues" evidence="9">
    <location>
        <begin position="179"/>
        <end position="191"/>
    </location>
</feature>
<reference evidence="10" key="1">
    <citation type="submission" date="2023-03" db="EMBL/GenBank/DDBJ databases">
        <title>Mating type loci evolution in Malassezia.</title>
        <authorList>
            <person name="Coelho M.A."/>
        </authorList>
    </citation>
    <scope>NUCLEOTIDE SEQUENCE</scope>
    <source>
        <strain evidence="10">CBS 7876</strain>
    </source>
</reference>
<dbReference type="GO" id="GO:0033588">
    <property type="term" value="C:elongator holoenzyme complex"/>
    <property type="evidence" value="ECO:0007669"/>
    <property type="project" value="InterPro"/>
</dbReference>
<name>A0AAF0E153_9BASI</name>
<evidence type="ECO:0000256" key="9">
    <source>
        <dbReference type="SAM" id="MobiDB-lite"/>
    </source>
</evidence>
<dbReference type="PANTHER" id="PTHR15641:SF1">
    <property type="entry name" value="ELONGATOR COMPLEX PROTEIN 5"/>
    <property type="match status" value="1"/>
</dbReference>
<evidence type="ECO:0000256" key="7">
    <source>
        <dbReference type="ARBA" id="ARBA00022694"/>
    </source>
</evidence>
<evidence type="ECO:0000256" key="4">
    <source>
        <dbReference type="ARBA" id="ARBA00009567"/>
    </source>
</evidence>
<evidence type="ECO:0000256" key="3">
    <source>
        <dbReference type="ARBA" id="ARBA00005043"/>
    </source>
</evidence>
<evidence type="ECO:0000256" key="2">
    <source>
        <dbReference type="ARBA" id="ARBA00004496"/>
    </source>
</evidence>
<accession>A0AAF0E153</accession>
<feature type="region of interest" description="Disordered" evidence="9">
    <location>
        <begin position="166"/>
        <end position="225"/>
    </location>
</feature>
<evidence type="ECO:0000256" key="6">
    <source>
        <dbReference type="ARBA" id="ARBA00022490"/>
    </source>
</evidence>
<comment type="pathway">
    <text evidence="3">tRNA modification; 5-methoxycarbonylmethyl-2-thiouridine-tRNA biosynthesis.</text>
</comment>